<keyword evidence="2" id="KW-1003">Cell membrane</keyword>
<feature type="transmembrane region" description="Helical" evidence="6">
    <location>
        <begin position="45"/>
        <end position="63"/>
    </location>
</feature>
<dbReference type="GO" id="GO:0005886">
    <property type="term" value="C:plasma membrane"/>
    <property type="evidence" value="ECO:0007669"/>
    <property type="project" value="UniProtKB-SubCell"/>
</dbReference>
<dbReference type="EMBL" id="QEQK01000001">
    <property type="protein sequence ID" value="PWN57747.1"/>
    <property type="molecule type" value="Genomic_DNA"/>
</dbReference>
<dbReference type="Pfam" id="PF03706">
    <property type="entry name" value="LPG_synthase_TM"/>
    <property type="match status" value="1"/>
</dbReference>
<evidence type="ECO:0000313" key="8">
    <source>
        <dbReference type="Proteomes" id="UP000251800"/>
    </source>
</evidence>
<dbReference type="InterPro" id="IPR022791">
    <property type="entry name" value="L-PG_synthase/AglD"/>
</dbReference>
<keyword evidence="8" id="KW-1185">Reference proteome</keyword>
<feature type="transmembrane region" description="Helical" evidence="6">
    <location>
        <begin position="314"/>
        <end position="334"/>
    </location>
</feature>
<proteinExistence type="predicted"/>
<evidence type="ECO:0000256" key="1">
    <source>
        <dbReference type="ARBA" id="ARBA00004651"/>
    </source>
</evidence>
<evidence type="ECO:0000256" key="6">
    <source>
        <dbReference type="SAM" id="Phobius"/>
    </source>
</evidence>
<dbReference type="AlphaFoldDB" id="A0A363UQG1"/>
<evidence type="ECO:0000256" key="2">
    <source>
        <dbReference type="ARBA" id="ARBA00022475"/>
    </source>
</evidence>
<organism evidence="7 8">
    <name type="scientific">Abyssibacter profundi</name>
    <dbReference type="NCBI Taxonomy" id="2182787"/>
    <lineage>
        <taxon>Bacteria</taxon>
        <taxon>Pseudomonadati</taxon>
        <taxon>Pseudomonadota</taxon>
        <taxon>Gammaproteobacteria</taxon>
        <taxon>Chromatiales</taxon>
        <taxon>Oceanococcaceae</taxon>
        <taxon>Abyssibacter</taxon>
    </lineage>
</organism>
<name>A0A363UQG1_9GAMM</name>
<evidence type="ECO:0000256" key="4">
    <source>
        <dbReference type="ARBA" id="ARBA00022989"/>
    </source>
</evidence>
<dbReference type="Proteomes" id="UP000251800">
    <property type="component" value="Unassembled WGS sequence"/>
</dbReference>
<keyword evidence="4 6" id="KW-1133">Transmembrane helix</keyword>
<keyword evidence="5 6" id="KW-0472">Membrane</keyword>
<dbReference type="OrthoDB" id="421014at2"/>
<gene>
    <name evidence="7" type="ORF">DEH80_00995</name>
</gene>
<feature type="transmembrane region" description="Helical" evidence="6">
    <location>
        <begin position="75"/>
        <end position="95"/>
    </location>
</feature>
<comment type="subcellular location">
    <subcellularLocation>
        <location evidence="1">Cell membrane</location>
        <topology evidence="1">Multi-pass membrane protein</topology>
    </subcellularLocation>
</comment>
<feature type="transmembrane region" description="Helical" evidence="6">
    <location>
        <begin position="235"/>
        <end position="258"/>
    </location>
</feature>
<accession>A0A363UQG1</accession>
<feature type="transmembrane region" description="Helical" evidence="6">
    <location>
        <begin position="158"/>
        <end position="177"/>
    </location>
</feature>
<feature type="transmembrane region" description="Helical" evidence="6">
    <location>
        <begin position="183"/>
        <end position="204"/>
    </location>
</feature>
<reference evidence="7 8" key="1">
    <citation type="submission" date="2018-05" db="EMBL/GenBank/DDBJ databases">
        <title>Abyssibacter profundi OUC007T gen. nov., sp. nov, a marine bacterium isolated from seawater of the Mariana Trench.</title>
        <authorList>
            <person name="Zhou S."/>
        </authorList>
    </citation>
    <scope>NUCLEOTIDE SEQUENCE [LARGE SCALE GENOMIC DNA]</scope>
    <source>
        <strain evidence="7 8">OUC007</strain>
    </source>
</reference>
<evidence type="ECO:0000256" key="5">
    <source>
        <dbReference type="ARBA" id="ARBA00023136"/>
    </source>
</evidence>
<protein>
    <submittedName>
        <fullName evidence="7">Lysylphosphatidylglycerol synthetase family protein</fullName>
    </submittedName>
</protein>
<comment type="caution">
    <text evidence="7">The sequence shown here is derived from an EMBL/GenBank/DDBJ whole genome shotgun (WGS) entry which is preliminary data.</text>
</comment>
<sequence length="347" mass="37341">MTATEFCDGCSGPFGARCLFGAGHLSSWEATAPGRANEAPVKRTLSGIIGLALLLALLVVFQQRVGWDQAMQRALALPLWVHLAFVLLMAVSYGARAARMQLATLPVTAGQFTAVLRLSCIHVTANSLLPARAGEAAFPWLMSRYFGLRLRDSFPTLVWLRLFDLHCLFGAGLLGVMLGRYGWAAALLGQIAWLAMVPAGFWLLRRFGERFPRRGWVLAWVGDMLAKAPIQWRRLYAWTVLSWYSKFLALAAVLMLMVELPLQAAAAATVAGELSFVLPVHGVAGAGTYEGALVGVAALWGAGPDAMLAAAVDLHLLVLLVTVVFGLAGLLLPVGRPPTLQQRRAAD</sequence>
<keyword evidence="3 6" id="KW-0812">Transmembrane</keyword>
<evidence type="ECO:0000313" key="7">
    <source>
        <dbReference type="EMBL" id="PWN57747.1"/>
    </source>
</evidence>
<evidence type="ECO:0000256" key="3">
    <source>
        <dbReference type="ARBA" id="ARBA00022692"/>
    </source>
</evidence>